<keyword evidence="2" id="KW-1185">Reference proteome</keyword>
<proteinExistence type="predicted"/>
<dbReference type="Proteomes" id="UP001260980">
    <property type="component" value="Unassembled WGS sequence"/>
</dbReference>
<gene>
    <name evidence="1" type="ORF">RQP52_23095</name>
</gene>
<comment type="caution">
    <text evidence="1">The sequence shown here is derived from an EMBL/GenBank/DDBJ whole genome shotgun (WGS) entry which is preliminary data.</text>
</comment>
<evidence type="ECO:0008006" key="3">
    <source>
        <dbReference type="Google" id="ProtNLM"/>
    </source>
</evidence>
<reference evidence="1 2" key="1">
    <citation type="submission" date="2023-10" db="EMBL/GenBank/DDBJ databases">
        <title>Paenibacillus strain PFR10 Genome sequencing and assembly.</title>
        <authorList>
            <person name="Kim I."/>
        </authorList>
    </citation>
    <scope>NUCLEOTIDE SEQUENCE [LARGE SCALE GENOMIC DNA]</scope>
    <source>
        <strain evidence="1 2">PFR10</strain>
    </source>
</reference>
<protein>
    <recommendedName>
        <fullName evidence="3">YgiT-type zinc finger protein</fullName>
    </recommendedName>
</protein>
<name>A0ABU3RI70_9BACL</name>
<evidence type="ECO:0000313" key="2">
    <source>
        <dbReference type="Proteomes" id="UP001260980"/>
    </source>
</evidence>
<organism evidence="1 2">
    <name type="scientific">Paenibacillus violae</name>
    <dbReference type="NCBI Taxonomy" id="3077234"/>
    <lineage>
        <taxon>Bacteria</taxon>
        <taxon>Bacillati</taxon>
        <taxon>Bacillota</taxon>
        <taxon>Bacilli</taxon>
        <taxon>Bacillales</taxon>
        <taxon>Paenibacillaceae</taxon>
        <taxon>Paenibacillus</taxon>
    </lineage>
</organism>
<sequence>MVTNWSMGGKRIEASLTLKEFIYMFFKKKLCPGCGAKMKKKIKDHSLGDKSFVDQGVDGKTLYTHTERIVRSYAYHCDVCNIEYPIQQLASKSTTRITQ</sequence>
<dbReference type="RefSeq" id="WP_315954039.1">
    <property type="nucleotide sequence ID" value="NZ_JAWCUD010000009.1"/>
</dbReference>
<accession>A0ABU3RI70</accession>
<evidence type="ECO:0000313" key="1">
    <source>
        <dbReference type="EMBL" id="MDU0203976.1"/>
    </source>
</evidence>
<dbReference type="EMBL" id="JAWCUD010000009">
    <property type="protein sequence ID" value="MDU0203976.1"/>
    <property type="molecule type" value="Genomic_DNA"/>
</dbReference>